<dbReference type="InParanoid" id="A0A1X7V304"/>
<accession>A0A1X7V304</accession>
<sequence length="286" mass="31338">MLFKCLFFLTPFRTHRKGQDLLALIKLRLQAWKHLSHWASASDCAYRSPPPQSSCPSSNARRAHRAVEVGLFGKVMQALTSHCLVSPSRDIWSKLLAMHPRCPPPALPPLPSFVSPPLSTPPPFSAPSSSPYPPPFSPPLSPPSSPLFASLSHAPSISPLSLSFFSCPSSHSYSCFRSQGCEVVPKRYSYRSLRSLRQQPERSLLPTPPCRAQATLLQLKQFFSFLSSGSCPHSVVPHLCGATFLASLKKSGGTCSIVIGEVLRRLTSMCLSSLVLPQVKRFLPPH</sequence>
<proteinExistence type="predicted"/>
<organism evidence="1">
    <name type="scientific">Amphimedon queenslandica</name>
    <name type="common">Sponge</name>
    <dbReference type="NCBI Taxonomy" id="400682"/>
    <lineage>
        <taxon>Eukaryota</taxon>
        <taxon>Metazoa</taxon>
        <taxon>Porifera</taxon>
        <taxon>Demospongiae</taxon>
        <taxon>Heteroscleromorpha</taxon>
        <taxon>Haplosclerida</taxon>
        <taxon>Niphatidae</taxon>
        <taxon>Amphimedon</taxon>
    </lineage>
</organism>
<dbReference type="EnsemblMetazoa" id="Aqu2.1.34174_001">
    <property type="protein sequence ID" value="Aqu2.1.34174_001"/>
    <property type="gene ID" value="Aqu2.1.34174"/>
</dbReference>
<evidence type="ECO:0000313" key="1">
    <source>
        <dbReference type="EnsemblMetazoa" id="Aqu2.1.34174_001"/>
    </source>
</evidence>
<reference evidence="1" key="1">
    <citation type="submission" date="2017-05" db="UniProtKB">
        <authorList>
            <consortium name="EnsemblMetazoa"/>
        </authorList>
    </citation>
    <scope>IDENTIFICATION</scope>
</reference>
<protein>
    <submittedName>
        <fullName evidence="1">Uncharacterized protein</fullName>
    </submittedName>
</protein>
<dbReference type="AlphaFoldDB" id="A0A1X7V304"/>
<name>A0A1X7V304_AMPQE</name>